<dbReference type="EMBL" id="AP018227">
    <property type="protein sequence ID" value="BAY85948.1"/>
    <property type="molecule type" value="Genomic_DNA"/>
</dbReference>
<evidence type="ECO:0000313" key="1">
    <source>
        <dbReference type="EMBL" id="BAY85948.1"/>
    </source>
</evidence>
<dbReference type="AlphaFoldDB" id="A0A1Z4LXX7"/>
<dbReference type="Proteomes" id="UP000218418">
    <property type="component" value="Chromosome"/>
</dbReference>
<accession>A0A1Z4LXX7</accession>
<reference evidence="1 2" key="1">
    <citation type="submission" date="2017-06" db="EMBL/GenBank/DDBJ databases">
        <title>Genome sequencing of cyanobaciteial culture collection at National Institute for Environmental Studies (NIES).</title>
        <authorList>
            <person name="Hirose Y."/>
            <person name="Shimura Y."/>
            <person name="Fujisawa T."/>
            <person name="Nakamura Y."/>
            <person name="Kawachi M."/>
        </authorList>
    </citation>
    <scope>NUCLEOTIDE SEQUENCE [LARGE SCALE GENOMIC DNA]</scope>
    <source>
        <strain evidence="1 2">NIES-267</strain>
    </source>
</reference>
<protein>
    <submittedName>
        <fullName evidence="1">Uncharacterized protein</fullName>
    </submittedName>
</protein>
<sequence>MNTSSRYWKIWRINPAREKLGYKQFRVSTAQEFVNNQIFNTEDSDGQNTLLSYFKSENDGEDTINRARAGLCLRCYVSEPILKECKKLDSLFSGEKQFSYRDLLPFVLDDDGEKLIVLDQDGKTQLIVDDSSKTRASKYNLFSVKVLQTFNLELQSRMSLDNWAYLQTKQNPELKKFLSEFGFKHLSDWALLNRVRKKQLERLLEQERYVIQAFHAVYRRDREQQKNRVSQKCPDPTTAQLEEMLAYLQQQIWINTPVQLIKELKQIAQQLRKYDIWNSRESLDIYDDESSTYVTRRDLPNSSLDETDVEQQDFFKLFHQLLYMTLSQTIKQQVEANIQKLQKSKKYRPFATKYIQGLHLYYESAMSLKDIAPQLEMTSWDQARRILNPGELLSKVRAKTVEQMLESILKKAAEKGLTKIPPSANYLLTVTEQIESYVDGEIFQQAAEEIRAGRYRTMSSVYAKEIRSYIQECLEGGEA</sequence>
<proteinExistence type="predicted"/>
<organism evidence="1 2">
    <name type="scientific">Calothrix parasitica NIES-267</name>
    <dbReference type="NCBI Taxonomy" id="1973488"/>
    <lineage>
        <taxon>Bacteria</taxon>
        <taxon>Bacillati</taxon>
        <taxon>Cyanobacteriota</taxon>
        <taxon>Cyanophyceae</taxon>
        <taxon>Nostocales</taxon>
        <taxon>Calotrichaceae</taxon>
        <taxon>Calothrix</taxon>
    </lineage>
</organism>
<gene>
    <name evidence="1" type="ORF">NIES267_54540</name>
</gene>
<keyword evidence="2" id="KW-1185">Reference proteome</keyword>
<name>A0A1Z4LXX7_9CYAN</name>
<evidence type="ECO:0000313" key="2">
    <source>
        <dbReference type="Proteomes" id="UP000218418"/>
    </source>
</evidence>
<dbReference type="OrthoDB" id="560787at2"/>